<dbReference type="Proteomes" id="UP001458880">
    <property type="component" value="Unassembled WGS sequence"/>
</dbReference>
<gene>
    <name evidence="2" type="ORF">QE152_g30947</name>
</gene>
<organism evidence="2 3">
    <name type="scientific">Popillia japonica</name>
    <name type="common">Japanese beetle</name>
    <dbReference type="NCBI Taxonomy" id="7064"/>
    <lineage>
        <taxon>Eukaryota</taxon>
        <taxon>Metazoa</taxon>
        <taxon>Ecdysozoa</taxon>
        <taxon>Arthropoda</taxon>
        <taxon>Hexapoda</taxon>
        <taxon>Insecta</taxon>
        <taxon>Pterygota</taxon>
        <taxon>Neoptera</taxon>
        <taxon>Endopterygota</taxon>
        <taxon>Coleoptera</taxon>
        <taxon>Polyphaga</taxon>
        <taxon>Scarabaeiformia</taxon>
        <taxon>Scarabaeidae</taxon>
        <taxon>Rutelinae</taxon>
        <taxon>Popillia</taxon>
    </lineage>
</organism>
<evidence type="ECO:0000313" key="2">
    <source>
        <dbReference type="EMBL" id="KAK9700881.1"/>
    </source>
</evidence>
<accession>A0AAW1JDE9</accession>
<comment type="caution">
    <text evidence="2">The sequence shown here is derived from an EMBL/GenBank/DDBJ whole genome shotgun (WGS) entry which is preliminary data.</text>
</comment>
<feature type="compositionally biased region" description="Acidic residues" evidence="1">
    <location>
        <begin position="17"/>
        <end position="27"/>
    </location>
</feature>
<keyword evidence="3" id="KW-1185">Reference proteome</keyword>
<name>A0AAW1JDE9_POPJA</name>
<evidence type="ECO:0000256" key="1">
    <source>
        <dbReference type="SAM" id="MobiDB-lite"/>
    </source>
</evidence>
<protein>
    <submittedName>
        <fullName evidence="2">Uncharacterized protein</fullName>
    </submittedName>
</protein>
<reference evidence="2 3" key="1">
    <citation type="journal article" date="2024" name="BMC Genomics">
        <title>De novo assembly and annotation of Popillia japonica's genome with initial clues to its potential as an invasive pest.</title>
        <authorList>
            <person name="Cucini C."/>
            <person name="Boschi S."/>
            <person name="Funari R."/>
            <person name="Cardaioli E."/>
            <person name="Iannotti N."/>
            <person name="Marturano G."/>
            <person name="Paoli F."/>
            <person name="Bruttini M."/>
            <person name="Carapelli A."/>
            <person name="Frati F."/>
            <person name="Nardi F."/>
        </authorList>
    </citation>
    <scope>NUCLEOTIDE SEQUENCE [LARGE SCALE GENOMIC DNA]</scope>
    <source>
        <strain evidence="2">DMR45628</strain>
    </source>
</reference>
<feature type="region of interest" description="Disordered" evidence="1">
    <location>
        <begin position="1"/>
        <end position="42"/>
    </location>
</feature>
<evidence type="ECO:0000313" key="3">
    <source>
        <dbReference type="Proteomes" id="UP001458880"/>
    </source>
</evidence>
<dbReference type="EMBL" id="JASPKY010000427">
    <property type="protein sequence ID" value="KAK9700881.1"/>
    <property type="molecule type" value="Genomic_DNA"/>
</dbReference>
<dbReference type="AlphaFoldDB" id="A0AAW1JDE9"/>
<sequence length="97" mass="11648">MNKRKRSYSDIQPDGDYVPENEAESSDSDYHKPTNDSVNNKLIHSDSEVNPLRLWKNLLKLALHWHKEKHIQRKEQFVSVNYMTFLYPKEKNKDYPE</sequence>
<proteinExistence type="predicted"/>